<dbReference type="Gene3D" id="3.30.420.10">
    <property type="entry name" value="Ribonuclease H-like superfamily/Ribonuclease H"/>
    <property type="match status" value="1"/>
</dbReference>
<accession>A0A848CGN5</accession>
<dbReference type="EMBL" id="JABAFY010000031">
    <property type="protein sequence ID" value="NME52586.1"/>
    <property type="molecule type" value="Genomic_DNA"/>
</dbReference>
<evidence type="ECO:0000313" key="2">
    <source>
        <dbReference type="Proteomes" id="UP000522333"/>
    </source>
</evidence>
<gene>
    <name evidence="1" type="ORF">HF854_08650</name>
</gene>
<name>A0A848CGN5_9BACT</name>
<organism evidence="1 2">
    <name type="scientific">Desulfovibrio piger</name>
    <dbReference type="NCBI Taxonomy" id="901"/>
    <lineage>
        <taxon>Bacteria</taxon>
        <taxon>Pseudomonadati</taxon>
        <taxon>Thermodesulfobacteriota</taxon>
        <taxon>Desulfovibrionia</taxon>
        <taxon>Desulfovibrionales</taxon>
        <taxon>Desulfovibrionaceae</taxon>
        <taxon>Desulfovibrio</taxon>
    </lineage>
</organism>
<dbReference type="RefSeq" id="WP_168935923.1">
    <property type="nucleotide sequence ID" value="NZ_JABAFY010000031.1"/>
</dbReference>
<dbReference type="InterPro" id="IPR012337">
    <property type="entry name" value="RNaseH-like_sf"/>
</dbReference>
<comment type="caution">
    <text evidence="1">The sequence shown here is derived from an EMBL/GenBank/DDBJ whole genome shotgun (WGS) entry which is preliminary data.</text>
</comment>
<dbReference type="AlphaFoldDB" id="A0A848CGN5"/>
<proteinExistence type="predicted"/>
<dbReference type="SUPFAM" id="SSF53098">
    <property type="entry name" value="Ribonuclease H-like"/>
    <property type="match status" value="1"/>
</dbReference>
<evidence type="ECO:0008006" key="3">
    <source>
        <dbReference type="Google" id="ProtNLM"/>
    </source>
</evidence>
<dbReference type="InterPro" id="IPR036397">
    <property type="entry name" value="RNaseH_sf"/>
</dbReference>
<protein>
    <recommendedName>
        <fullName evidence="3">RNase H type-1 domain-containing protein</fullName>
    </recommendedName>
</protein>
<sequence>MDYLVYVDGLCKRNGSSDAEAGGSLAVYRLEKGEKVDDSLHVRLARRMPLYHDSEFAVVVSEQEQATNNYAEAVSLQTAIAWLISGGLLVQGNTIHICMDSQLVLNQIVGMYKTKKIHLKKIYMSIYDMLDKHSKAIGTNAEKLIAFHWISGDVMKASVIAH</sequence>
<evidence type="ECO:0000313" key="1">
    <source>
        <dbReference type="EMBL" id="NME52586.1"/>
    </source>
</evidence>
<dbReference type="GO" id="GO:0003676">
    <property type="term" value="F:nucleic acid binding"/>
    <property type="evidence" value="ECO:0007669"/>
    <property type="project" value="InterPro"/>
</dbReference>
<reference evidence="1 2" key="1">
    <citation type="submission" date="2020-04" db="EMBL/GenBank/DDBJ databases">
        <authorList>
            <person name="Hitch T.C.A."/>
            <person name="Wylensek D."/>
            <person name="Clavel T."/>
        </authorList>
    </citation>
    <scope>NUCLEOTIDE SEQUENCE [LARGE SCALE GENOMIC DNA]</scope>
    <source>
        <strain evidence="1 2">PG-251-APC-1</strain>
    </source>
</reference>
<dbReference type="Proteomes" id="UP000522333">
    <property type="component" value="Unassembled WGS sequence"/>
</dbReference>